<reference evidence="2 5" key="2">
    <citation type="submission" date="2019-04" db="EMBL/GenBank/DDBJ databases">
        <title>Isolation and culture of sulfate reducing bacteria from the cold seep of the South China Sea.</title>
        <authorList>
            <person name="Sun C."/>
            <person name="Liu R."/>
        </authorList>
    </citation>
    <scope>NUCLEOTIDE SEQUENCE [LARGE SCALE GENOMIC DNA]</scope>
    <source>
        <strain evidence="2 5">CS1</strain>
    </source>
</reference>
<dbReference type="Proteomes" id="UP000503251">
    <property type="component" value="Chromosome"/>
</dbReference>
<keyword evidence="1" id="KW-0812">Transmembrane</keyword>
<sequence length="234" mass="25735">MLIKNKKKFAFGLTMTLSFAAILVIMFMPLFGGTNAFHAADGLFNSISKASASHFAVVRTSLAGFETKSADQELKLSEGVGKNVATIINATGQEATYADGILTVRGEINPLLDRMLSDSEAMFANNGEVLQNAYGIEPKAALYAWWMYASTASKKFLLQKRFDTSKIIDEVKTKAVEVSYNYYGVNPTPATERVAILAFALIFYVIYTVWYGFAIFELFEGIGLTMTKSAKKET</sequence>
<organism evidence="3 4">
    <name type="scientific">Oceanidesulfovibrio marinus</name>
    <dbReference type="NCBI Taxonomy" id="370038"/>
    <lineage>
        <taxon>Bacteria</taxon>
        <taxon>Pseudomonadati</taxon>
        <taxon>Thermodesulfobacteriota</taxon>
        <taxon>Desulfovibrionia</taxon>
        <taxon>Desulfovibrionales</taxon>
        <taxon>Desulfovibrionaceae</taxon>
        <taxon>Oceanidesulfovibrio</taxon>
    </lineage>
</organism>
<evidence type="ECO:0000313" key="4">
    <source>
        <dbReference type="Proteomes" id="UP000434052"/>
    </source>
</evidence>
<dbReference type="AlphaFoldDB" id="A0A6P1ZC58"/>
<dbReference type="Proteomes" id="UP000434052">
    <property type="component" value="Unassembled WGS sequence"/>
</dbReference>
<keyword evidence="1" id="KW-0472">Membrane</keyword>
<feature type="transmembrane region" description="Helical" evidence="1">
    <location>
        <begin position="194"/>
        <end position="219"/>
    </location>
</feature>
<accession>A0A6P1ZC58</accession>
<proteinExistence type="predicted"/>
<reference evidence="3 4" key="1">
    <citation type="submission" date="2018-06" db="EMBL/GenBank/DDBJ databases">
        <title>Complete genome of Desulfovibrio marinus P48SEP.</title>
        <authorList>
            <person name="Crispim J.S."/>
            <person name="Vidigal P.M.P."/>
            <person name="Silva L.C.F."/>
            <person name="Araujo L.C."/>
            <person name="Laguardia C.N."/>
            <person name="Dias R.S."/>
            <person name="Sousa M.P."/>
            <person name="Paula S.O."/>
            <person name="Silva C."/>
        </authorList>
    </citation>
    <scope>NUCLEOTIDE SEQUENCE [LARGE SCALE GENOMIC DNA]</scope>
    <source>
        <strain evidence="3 4">P48SEP</strain>
    </source>
</reference>
<evidence type="ECO:0000313" key="3">
    <source>
        <dbReference type="EMBL" id="TVM30994.1"/>
    </source>
</evidence>
<dbReference type="OrthoDB" id="9779692at2"/>
<dbReference type="EMBL" id="CP039543">
    <property type="protein sequence ID" value="QJT09632.1"/>
    <property type="molecule type" value="Genomic_DNA"/>
</dbReference>
<gene>
    <name evidence="3" type="ORF">DQK91_19335</name>
    <name evidence="2" type="ORF">E8L03_12110</name>
</gene>
<dbReference type="RefSeq" id="WP_144307051.1">
    <property type="nucleotide sequence ID" value="NZ_CP039543.1"/>
</dbReference>
<keyword evidence="5" id="KW-1185">Reference proteome</keyword>
<name>A0A6P1ZC58_9BACT</name>
<protein>
    <submittedName>
        <fullName evidence="3">Uncharacterized protein</fullName>
    </submittedName>
</protein>
<evidence type="ECO:0000313" key="2">
    <source>
        <dbReference type="EMBL" id="QJT09632.1"/>
    </source>
</evidence>
<evidence type="ECO:0000313" key="5">
    <source>
        <dbReference type="Proteomes" id="UP000503251"/>
    </source>
</evidence>
<evidence type="ECO:0000256" key="1">
    <source>
        <dbReference type="SAM" id="Phobius"/>
    </source>
</evidence>
<keyword evidence="1" id="KW-1133">Transmembrane helix</keyword>
<dbReference type="EMBL" id="QMIF01000018">
    <property type="protein sequence ID" value="TVM30994.1"/>
    <property type="molecule type" value="Genomic_DNA"/>
</dbReference>